<evidence type="ECO:0000256" key="2">
    <source>
        <dbReference type="ARBA" id="ARBA00022448"/>
    </source>
</evidence>
<dbReference type="GO" id="GO:0009279">
    <property type="term" value="C:cell outer membrane"/>
    <property type="evidence" value="ECO:0007669"/>
    <property type="project" value="UniProtKB-SubCell"/>
</dbReference>
<dbReference type="AlphaFoldDB" id="A0A538SRL6"/>
<feature type="domain" description="TonB-dependent receptor-like beta-barrel" evidence="11">
    <location>
        <begin position="277"/>
        <end position="721"/>
    </location>
</feature>
<dbReference type="Pfam" id="PF00593">
    <property type="entry name" value="TonB_dep_Rec_b-barrel"/>
    <property type="match status" value="1"/>
</dbReference>
<evidence type="ECO:0000256" key="3">
    <source>
        <dbReference type="ARBA" id="ARBA00022452"/>
    </source>
</evidence>
<feature type="chain" id="PRO_5021869170" description="TonB-dependent receptor-like beta-barrel domain-containing protein" evidence="10">
    <location>
        <begin position="23"/>
        <end position="796"/>
    </location>
</feature>
<keyword evidence="2" id="KW-0813">Transport</keyword>
<evidence type="ECO:0000256" key="8">
    <source>
        <dbReference type="ARBA" id="ARBA00023170"/>
    </source>
</evidence>
<dbReference type="GO" id="GO:0044718">
    <property type="term" value="P:siderophore transmembrane transport"/>
    <property type="evidence" value="ECO:0007669"/>
    <property type="project" value="TreeGrafter"/>
</dbReference>
<dbReference type="EMBL" id="VBOT01000004">
    <property type="protein sequence ID" value="TMQ54028.1"/>
    <property type="molecule type" value="Genomic_DNA"/>
</dbReference>
<evidence type="ECO:0000313" key="12">
    <source>
        <dbReference type="EMBL" id="TMQ54028.1"/>
    </source>
</evidence>
<comment type="caution">
    <text evidence="12">The sequence shown here is derived from an EMBL/GenBank/DDBJ whole genome shotgun (WGS) entry which is preliminary data.</text>
</comment>
<evidence type="ECO:0000256" key="10">
    <source>
        <dbReference type="SAM" id="SignalP"/>
    </source>
</evidence>
<keyword evidence="4" id="KW-0812">Transmembrane</keyword>
<evidence type="ECO:0000256" key="4">
    <source>
        <dbReference type="ARBA" id="ARBA00022692"/>
    </source>
</evidence>
<sequence>MVVAPLLALALALASSPAPDSAQRPIRIARRFEEVVVRAPLHDLRSTETVHLITGEALRRLPIDRLADAIALKAGVVARGEELHVRGGRTGELRMVLDGVEINEPLRGRPMEVPLLAVRAADLVSGGLDAEHGGALAGVLDLHTVDPGERWSGALDWETTGALATRYDRVAARLAGPLWPGGFGVAASAEALLDDGWHRSGRTLGREQLLGGSFGWRADSRVLGFLKIAPPGSTPPVSLQTLVSRSVEQPYDPMWSFDGYINFCPDDTCYADTSISATPAPGYRRYRAADHETMTDERRIATVLALSSGSGPWRVRGALGWTHDRSVTSLGGSDDFSYIARGHELVWGSAEGGALDPFHVYWGDEPYFKKSTSDALTGRADVEAVPTRGRSARAGLGATYQGVSLWELDDTVALPVGLDSLRAYRAFAPGGFAYAQGRWEYQGLVMNGGLRLQYFTAGPQAKRQRDAGSTHGFWSLSPRLGVVFPVTVRDVVSVAYIRIDQDPARDFLYDNRRVIFHRHPLGNPELGPSTVISYQAALKHLITDGLSLQLALFYRDLFGQIGARNDPLYQGNVRLRFSDADEGHALGFEVSAISVRSERASAELHYTFMNAWGNQSREEGVPFGAALRDRAFSIGDHPLDWDRRHGFAFSGEWRPRRVAIAWSTVASSGLPWTPRERRVFETDLGRLNSRRLGWSEQTSLSLRWTPPHLDDAYIGLEVRNLFDWRGDVASTLDGFPNPAINTLFDDYSAYRTETGRGGGAYWDDANGDGLPGWVAVHDPRLSVPPRSARLRLGVSW</sequence>
<keyword evidence="9" id="KW-0998">Cell outer membrane</keyword>
<dbReference type="InterPro" id="IPR039426">
    <property type="entry name" value="TonB-dep_rcpt-like"/>
</dbReference>
<dbReference type="InterPro" id="IPR000531">
    <property type="entry name" value="Beta-barrel_TonB"/>
</dbReference>
<evidence type="ECO:0000313" key="13">
    <source>
        <dbReference type="Proteomes" id="UP000320184"/>
    </source>
</evidence>
<evidence type="ECO:0000259" key="11">
    <source>
        <dbReference type="Pfam" id="PF00593"/>
    </source>
</evidence>
<keyword evidence="7" id="KW-0472">Membrane</keyword>
<proteinExistence type="predicted"/>
<protein>
    <recommendedName>
        <fullName evidence="11">TonB-dependent receptor-like beta-barrel domain-containing protein</fullName>
    </recommendedName>
</protein>
<evidence type="ECO:0000256" key="1">
    <source>
        <dbReference type="ARBA" id="ARBA00004571"/>
    </source>
</evidence>
<organism evidence="12 13">
    <name type="scientific">Eiseniibacteriota bacterium</name>
    <dbReference type="NCBI Taxonomy" id="2212470"/>
    <lineage>
        <taxon>Bacteria</taxon>
        <taxon>Candidatus Eiseniibacteriota</taxon>
    </lineage>
</organism>
<dbReference type="Proteomes" id="UP000320184">
    <property type="component" value="Unassembled WGS sequence"/>
</dbReference>
<evidence type="ECO:0000256" key="7">
    <source>
        <dbReference type="ARBA" id="ARBA00023136"/>
    </source>
</evidence>
<comment type="subcellular location">
    <subcellularLocation>
        <location evidence="1">Cell outer membrane</location>
        <topology evidence="1">Multi-pass membrane protein</topology>
    </subcellularLocation>
</comment>
<keyword evidence="6" id="KW-0798">TonB box</keyword>
<dbReference type="PANTHER" id="PTHR30069:SF29">
    <property type="entry name" value="HEMOGLOBIN AND HEMOGLOBIN-HAPTOGLOBIN-BINDING PROTEIN 1-RELATED"/>
    <property type="match status" value="1"/>
</dbReference>
<evidence type="ECO:0000256" key="6">
    <source>
        <dbReference type="ARBA" id="ARBA00023077"/>
    </source>
</evidence>
<keyword evidence="8" id="KW-0675">Receptor</keyword>
<gene>
    <name evidence="12" type="ORF">E6K73_00465</name>
</gene>
<evidence type="ECO:0000256" key="5">
    <source>
        <dbReference type="ARBA" id="ARBA00022729"/>
    </source>
</evidence>
<accession>A0A538SRL6</accession>
<dbReference type="InterPro" id="IPR036942">
    <property type="entry name" value="Beta-barrel_TonB_sf"/>
</dbReference>
<dbReference type="PANTHER" id="PTHR30069">
    <property type="entry name" value="TONB-DEPENDENT OUTER MEMBRANE RECEPTOR"/>
    <property type="match status" value="1"/>
</dbReference>
<dbReference type="SUPFAM" id="SSF56935">
    <property type="entry name" value="Porins"/>
    <property type="match status" value="1"/>
</dbReference>
<dbReference type="Gene3D" id="2.40.170.20">
    <property type="entry name" value="TonB-dependent receptor, beta-barrel domain"/>
    <property type="match status" value="1"/>
</dbReference>
<feature type="signal peptide" evidence="10">
    <location>
        <begin position="1"/>
        <end position="22"/>
    </location>
</feature>
<reference evidence="12 13" key="1">
    <citation type="journal article" date="2019" name="Nat. Microbiol.">
        <title>Mediterranean grassland soil C-N compound turnover is dependent on rainfall and depth, and is mediated by genomically divergent microorganisms.</title>
        <authorList>
            <person name="Diamond S."/>
            <person name="Andeer P.F."/>
            <person name="Li Z."/>
            <person name="Crits-Christoph A."/>
            <person name="Burstein D."/>
            <person name="Anantharaman K."/>
            <person name="Lane K.R."/>
            <person name="Thomas B.C."/>
            <person name="Pan C."/>
            <person name="Northen T.R."/>
            <person name="Banfield J.F."/>
        </authorList>
    </citation>
    <scope>NUCLEOTIDE SEQUENCE [LARGE SCALE GENOMIC DNA]</scope>
    <source>
        <strain evidence="12">WS_3</strain>
    </source>
</reference>
<dbReference type="GO" id="GO:0015344">
    <property type="term" value="F:siderophore uptake transmembrane transporter activity"/>
    <property type="evidence" value="ECO:0007669"/>
    <property type="project" value="TreeGrafter"/>
</dbReference>
<keyword evidence="3" id="KW-1134">Transmembrane beta strand</keyword>
<keyword evidence="5 10" id="KW-0732">Signal</keyword>
<name>A0A538SRL6_UNCEI</name>
<evidence type="ECO:0000256" key="9">
    <source>
        <dbReference type="ARBA" id="ARBA00023237"/>
    </source>
</evidence>